<sequence length="132" mass="15774">MNIGIITYKEYEVKNIGLNWNFNLSELLHIMLNNKDFVRFEIFDPNNNLLLSTYYPNVEQKGVYIEVVKIKKETEITGITYDAFRTPSTISRIKVRWNVNGRRFRTKKGALEYVYWANRRATLKIESFVDRR</sequence>
<dbReference type="AlphaFoldDB" id="A0A1I4Z2A1"/>
<name>A0A1I4Z2A1_9FLAO</name>
<organism evidence="1 2">
    <name type="scientific">Flavobacterium succinicans</name>
    <dbReference type="NCBI Taxonomy" id="29536"/>
    <lineage>
        <taxon>Bacteria</taxon>
        <taxon>Pseudomonadati</taxon>
        <taxon>Bacteroidota</taxon>
        <taxon>Flavobacteriia</taxon>
        <taxon>Flavobacteriales</taxon>
        <taxon>Flavobacteriaceae</taxon>
        <taxon>Flavobacterium</taxon>
    </lineage>
</organism>
<evidence type="ECO:0000313" key="2">
    <source>
        <dbReference type="Proteomes" id="UP000182961"/>
    </source>
</evidence>
<gene>
    <name evidence="1" type="ORF">SAMN05444143_11361</name>
</gene>
<dbReference type="Proteomes" id="UP000182961">
    <property type="component" value="Unassembled WGS sequence"/>
</dbReference>
<reference evidence="2" key="1">
    <citation type="submission" date="2016-10" db="EMBL/GenBank/DDBJ databases">
        <authorList>
            <person name="Varghese N."/>
            <person name="Submissions S."/>
        </authorList>
    </citation>
    <scope>NUCLEOTIDE SEQUENCE [LARGE SCALE GENOMIC DNA]</scope>
    <source>
        <strain evidence="2">DSM 4002</strain>
    </source>
</reference>
<keyword evidence="2" id="KW-1185">Reference proteome</keyword>
<protein>
    <submittedName>
        <fullName evidence="1">Uncharacterized protein</fullName>
    </submittedName>
</protein>
<proteinExistence type="predicted"/>
<evidence type="ECO:0000313" key="1">
    <source>
        <dbReference type="EMBL" id="SFN44426.1"/>
    </source>
</evidence>
<accession>A0A1I4Z2A1</accession>
<dbReference type="EMBL" id="FOUT01000013">
    <property type="protein sequence ID" value="SFN44426.1"/>
    <property type="molecule type" value="Genomic_DNA"/>
</dbReference>